<comment type="caution">
    <text evidence="4">The sequence shown here is derived from an EMBL/GenBank/DDBJ whole genome shotgun (WGS) entry which is preliminary data.</text>
</comment>
<dbReference type="Pfam" id="PF18759">
    <property type="entry name" value="Plavaka"/>
    <property type="match status" value="1"/>
</dbReference>
<keyword evidence="1" id="KW-0479">Metal-binding</keyword>
<sequence>MSDFCCATCNQVFRSPGGLTRHKNIKHPAISFGPQNTGESQHQFKTHPHFRADPYNAHGIPVPENKPPKSITEPPIHLAEAWSPFKNRSTYDWSHFFYVELKASKGKINKSLDILTAQLLEVGGSNAPFKDAQALYTAIDSIREGNTPWLTYHIKYTGELPDDPPLWMTEVYEFCIRDTLNVLTEQLKTEVFSGQFNYTPYREWNTRNKRVYSNLLSGDWVWDIADEISKDPDLLRSTNGAMLVPLVLGSDKTTVSVGTGHQEYHPAYISPGNLTNIARRAHGNSVLPFMFFAIPRTNQNDRKSQLFHTFCRRLYHHSLFTALKVLKPYMTTPILLKCPDGHYRRVIFQLGPYIADYPEQTYLSCVVQGWCPRCMARPDDLDGVDENGNRAFPRTREYQQAFVKGDKHKVWREFGQRTDVTPFTDHFPRADIHLLLTPYLLHQVIKGVFKDHLVSWICSYIVTAYGKNGLSILKDIDRRISAVPVFPGIRRFPDGRDFAQWTGDDSKALMKVYIAAVAGYIPQEMVKALSSFLNLCYIVRKNEITTHDLDQFYQNLTEFHQRRTSFIIHGTRESISLPRQHALVHYEESIRQFGSPNGLCSSITESKHIKAVKEPWRRSNRYNALHQMLTTILRLDKMDALRRKFIKRGMLTGTTTSFTEDLLNVPDSEGSEDSYSDVVESEGDTDNDVVPCDDESSGVSVQLAQTAARGYPRTIEALAHHINQPEFPRVLRQFLYDQLNPHSDIFGDSLDVEQCPIFSQKITVFHSAVITCYAPSDECGSNGMYRERIRSNPHWHGRHPRRDTVFVQVDSSLPGILGLAVARVLLFFSFTHNNKYYPCALVNWYLRPDDEPDEDTGMWVVEQEVQRDGRPTLAVIHLESIAHSAHLLPRFGMDTLPEIFHHSESLDAFESYYVNKFANHRMFSFLSSN</sequence>
<proteinExistence type="predicted"/>
<evidence type="ECO:0000259" key="3">
    <source>
        <dbReference type="PROSITE" id="PS50157"/>
    </source>
</evidence>
<dbReference type="OrthoDB" id="3199698at2759"/>
<dbReference type="PROSITE" id="PS50157">
    <property type="entry name" value="ZINC_FINGER_C2H2_2"/>
    <property type="match status" value="1"/>
</dbReference>
<evidence type="ECO:0000256" key="2">
    <source>
        <dbReference type="SAM" id="MobiDB-lite"/>
    </source>
</evidence>
<organism evidence="4 5">
    <name type="scientific">Marasmius oreades</name>
    <name type="common">fairy-ring Marasmius</name>
    <dbReference type="NCBI Taxonomy" id="181124"/>
    <lineage>
        <taxon>Eukaryota</taxon>
        <taxon>Fungi</taxon>
        <taxon>Dikarya</taxon>
        <taxon>Basidiomycota</taxon>
        <taxon>Agaricomycotina</taxon>
        <taxon>Agaricomycetes</taxon>
        <taxon>Agaricomycetidae</taxon>
        <taxon>Agaricales</taxon>
        <taxon>Marasmiineae</taxon>
        <taxon>Marasmiaceae</taxon>
        <taxon>Marasmius</taxon>
    </lineage>
</organism>
<dbReference type="EMBL" id="CM032183">
    <property type="protein sequence ID" value="KAG7096160.1"/>
    <property type="molecule type" value="Genomic_DNA"/>
</dbReference>
<evidence type="ECO:0000313" key="4">
    <source>
        <dbReference type="EMBL" id="KAG7096160.1"/>
    </source>
</evidence>
<feature type="region of interest" description="Disordered" evidence="2">
    <location>
        <begin position="661"/>
        <end position="688"/>
    </location>
</feature>
<feature type="compositionally biased region" description="Acidic residues" evidence="2">
    <location>
        <begin position="669"/>
        <end position="688"/>
    </location>
</feature>
<dbReference type="RefSeq" id="XP_043012630.1">
    <property type="nucleotide sequence ID" value="XM_043151534.1"/>
</dbReference>
<reference evidence="4" key="1">
    <citation type="journal article" date="2021" name="Genome Biol. Evol.">
        <title>The assembled and annotated genome of the fairy-ring fungus Marasmius oreades.</title>
        <authorList>
            <person name="Hiltunen M."/>
            <person name="Ament-Velasquez S.L."/>
            <person name="Johannesson H."/>
        </authorList>
    </citation>
    <scope>NUCLEOTIDE SEQUENCE</scope>
    <source>
        <strain evidence="4">03SP1</strain>
    </source>
</reference>
<keyword evidence="5" id="KW-1185">Reference proteome</keyword>
<protein>
    <recommendedName>
        <fullName evidence="3">C2H2-type domain-containing protein</fullName>
    </recommendedName>
</protein>
<dbReference type="GO" id="GO:0008270">
    <property type="term" value="F:zinc ion binding"/>
    <property type="evidence" value="ECO:0007669"/>
    <property type="project" value="UniProtKB-KW"/>
</dbReference>
<evidence type="ECO:0000256" key="1">
    <source>
        <dbReference type="PROSITE-ProRule" id="PRU00042"/>
    </source>
</evidence>
<dbReference type="AlphaFoldDB" id="A0A9P7UWX0"/>
<dbReference type="GeneID" id="66075909"/>
<keyword evidence="1" id="KW-0863">Zinc-finger</keyword>
<name>A0A9P7UWX0_9AGAR</name>
<dbReference type="PROSITE" id="PS00028">
    <property type="entry name" value="ZINC_FINGER_C2H2_1"/>
    <property type="match status" value="1"/>
</dbReference>
<dbReference type="KEGG" id="more:E1B28_006833"/>
<accession>A0A9P7UWX0</accession>
<dbReference type="Proteomes" id="UP001049176">
    <property type="component" value="Chromosome 3"/>
</dbReference>
<gene>
    <name evidence="4" type="ORF">E1B28_006833</name>
</gene>
<keyword evidence="1" id="KW-0862">Zinc</keyword>
<dbReference type="InterPro" id="IPR041078">
    <property type="entry name" value="Plavaka"/>
</dbReference>
<feature type="domain" description="C2H2-type" evidence="3">
    <location>
        <begin position="4"/>
        <end position="27"/>
    </location>
</feature>
<evidence type="ECO:0000313" key="5">
    <source>
        <dbReference type="Proteomes" id="UP001049176"/>
    </source>
</evidence>
<dbReference type="InterPro" id="IPR013087">
    <property type="entry name" value="Znf_C2H2_type"/>
</dbReference>